<evidence type="ECO:0000313" key="2">
    <source>
        <dbReference type="Proteomes" id="UP000274841"/>
    </source>
</evidence>
<accession>A0A147E619</accession>
<evidence type="ECO:0000313" key="1">
    <source>
        <dbReference type="EMBL" id="AZS40694.1"/>
    </source>
</evidence>
<reference evidence="1 2" key="1">
    <citation type="submission" date="2018-08" db="EMBL/GenBank/DDBJ databases">
        <title>Microbacterium oxydans strain HG3.</title>
        <authorList>
            <person name="ORTET P."/>
        </authorList>
    </citation>
    <scope>NUCLEOTIDE SEQUENCE [LARGE SCALE GENOMIC DNA]</scope>
    <source>
        <strain evidence="1 2">HG3</strain>
    </source>
</reference>
<protein>
    <submittedName>
        <fullName evidence="1">Uncharacterized protein</fullName>
    </submittedName>
</protein>
<gene>
    <name evidence="1" type="ORF">CVS54_02033</name>
</gene>
<dbReference type="KEGG" id="moy:CVS54_02033"/>
<proteinExistence type="predicted"/>
<sequence length="94" mass="11152">MNTTLHRSDIHPPDIEDHEVLQIPRPDELRRLSMADRLSLRIGLWLFQRAQRPRHARRGLRIDPADLFLLGEQRHRSAAESYALLTYDMQRGMR</sequence>
<dbReference type="RefSeq" id="WP_046748455.1">
    <property type="nucleotide sequence ID" value="NZ_CP031422.1"/>
</dbReference>
<name>A0A147E619_9MICO</name>
<dbReference type="AlphaFoldDB" id="A0A147E619"/>
<dbReference type="EMBL" id="CP031422">
    <property type="protein sequence ID" value="AZS40694.1"/>
    <property type="molecule type" value="Genomic_DNA"/>
</dbReference>
<organism evidence="1 2">
    <name type="scientific">Microbacterium oxydans</name>
    <dbReference type="NCBI Taxonomy" id="82380"/>
    <lineage>
        <taxon>Bacteria</taxon>
        <taxon>Bacillati</taxon>
        <taxon>Actinomycetota</taxon>
        <taxon>Actinomycetes</taxon>
        <taxon>Micrococcales</taxon>
        <taxon>Microbacteriaceae</taxon>
        <taxon>Microbacterium</taxon>
    </lineage>
</organism>
<dbReference type="Proteomes" id="UP000274841">
    <property type="component" value="Chromosome"/>
</dbReference>